<keyword evidence="5" id="KW-0418">Kinase</keyword>
<accession>A0ABR6WCD1</accession>
<dbReference type="SMART" id="SM00086">
    <property type="entry name" value="PAC"/>
    <property type="match status" value="1"/>
</dbReference>
<dbReference type="Gene3D" id="3.30.450.20">
    <property type="entry name" value="PAS domain"/>
    <property type="match status" value="4"/>
</dbReference>
<dbReference type="Pfam" id="PF08447">
    <property type="entry name" value="PAS_3"/>
    <property type="match status" value="1"/>
</dbReference>
<feature type="domain" description="Histidine kinase" evidence="6">
    <location>
        <begin position="557"/>
        <end position="785"/>
    </location>
</feature>
<feature type="domain" description="PAS" evidence="7">
    <location>
        <begin position="403"/>
        <end position="473"/>
    </location>
</feature>
<feature type="domain" description="PAS" evidence="7">
    <location>
        <begin position="150"/>
        <end position="217"/>
    </location>
</feature>
<dbReference type="InterPro" id="IPR001610">
    <property type="entry name" value="PAC"/>
</dbReference>
<dbReference type="InterPro" id="IPR036097">
    <property type="entry name" value="HisK_dim/P_sf"/>
</dbReference>
<dbReference type="InterPro" id="IPR003594">
    <property type="entry name" value="HATPase_dom"/>
</dbReference>
<dbReference type="PROSITE" id="PS50112">
    <property type="entry name" value="PAS"/>
    <property type="match status" value="3"/>
</dbReference>
<evidence type="ECO:0000256" key="3">
    <source>
        <dbReference type="ARBA" id="ARBA00022553"/>
    </source>
</evidence>
<dbReference type="InterPro" id="IPR005467">
    <property type="entry name" value="His_kinase_dom"/>
</dbReference>
<dbReference type="SMART" id="SM00388">
    <property type="entry name" value="HisKA"/>
    <property type="match status" value="1"/>
</dbReference>
<dbReference type="Pfam" id="PF02518">
    <property type="entry name" value="HATPase_c"/>
    <property type="match status" value="1"/>
</dbReference>
<evidence type="ECO:0000259" key="8">
    <source>
        <dbReference type="PROSITE" id="PS50113"/>
    </source>
</evidence>
<comment type="catalytic activity">
    <reaction evidence="1">
        <text>ATP + protein L-histidine = ADP + protein N-phospho-L-histidine.</text>
        <dbReference type="EC" id="2.7.13.3"/>
    </reaction>
</comment>
<dbReference type="SUPFAM" id="SSF47384">
    <property type="entry name" value="Homodimeric domain of signal transducing histidine kinase"/>
    <property type="match status" value="1"/>
</dbReference>
<reference evidence="9 10" key="1">
    <citation type="submission" date="2019-06" db="EMBL/GenBank/DDBJ databases">
        <title>Spirosoma utsteinense sp. nov. isolated from Antarctic ice-free soils.</title>
        <authorList>
            <person name="Tahon G."/>
        </authorList>
    </citation>
    <scope>NUCLEOTIDE SEQUENCE [LARGE SCALE GENOMIC DNA]</scope>
    <source>
        <strain evidence="9 10">LMG 31447</strain>
    </source>
</reference>
<gene>
    <name evidence="9" type="ORF">FH603_4761</name>
</gene>
<dbReference type="Gene3D" id="3.30.565.10">
    <property type="entry name" value="Histidine kinase-like ATPase, C-terminal domain"/>
    <property type="match status" value="1"/>
</dbReference>
<dbReference type="SMART" id="SM00091">
    <property type="entry name" value="PAS"/>
    <property type="match status" value="4"/>
</dbReference>
<proteinExistence type="predicted"/>
<evidence type="ECO:0000313" key="9">
    <source>
        <dbReference type="EMBL" id="MBC3794234.1"/>
    </source>
</evidence>
<feature type="domain" description="PAC" evidence="8">
    <location>
        <begin position="476"/>
        <end position="528"/>
    </location>
</feature>
<dbReference type="SUPFAM" id="SSF55785">
    <property type="entry name" value="PYP-like sensor domain (PAS domain)"/>
    <property type="match status" value="4"/>
</dbReference>
<evidence type="ECO:0000256" key="4">
    <source>
        <dbReference type="ARBA" id="ARBA00022679"/>
    </source>
</evidence>
<dbReference type="EC" id="2.7.13.3" evidence="2"/>
<dbReference type="EMBL" id="VFIA01000040">
    <property type="protein sequence ID" value="MBC3794234.1"/>
    <property type="molecule type" value="Genomic_DNA"/>
</dbReference>
<name>A0ABR6WCD1_9BACT</name>
<dbReference type="InterPro" id="IPR036890">
    <property type="entry name" value="HATPase_C_sf"/>
</dbReference>
<keyword evidence="10" id="KW-1185">Reference proteome</keyword>
<dbReference type="Pfam" id="PF00512">
    <property type="entry name" value="HisKA"/>
    <property type="match status" value="1"/>
</dbReference>
<evidence type="ECO:0000256" key="1">
    <source>
        <dbReference type="ARBA" id="ARBA00000085"/>
    </source>
</evidence>
<organism evidence="9 10">
    <name type="scientific">Spirosoma utsteinense</name>
    <dbReference type="NCBI Taxonomy" id="2585773"/>
    <lineage>
        <taxon>Bacteria</taxon>
        <taxon>Pseudomonadati</taxon>
        <taxon>Bacteroidota</taxon>
        <taxon>Cytophagia</taxon>
        <taxon>Cytophagales</taxon>
        <taxon>Cytophagaceae</taxon>
        <taxon>Spirosoma</taxon>
    </lineage>
</organism>
<evidence type="ECO:0000256" key="5">
    <source>
        <dbReference type="ARBA" id="ARBA00022777"/>
    </source>
</evidence>
<dbReference type="InterPro" id="IPR013655">
    <property type="entry name" value="PAS_fold_3"/>
</dbReference>
<dbReference type="CDD" id="cd00130">
    <property type="entry name" value="PAS"/>
    <property type="match status" value="3"/>
</dbReference>
<dbReference type="Gene3D" id="1.10.287.130">
    <property type="match status" value="1"/>
</dbReference>
<dbReference type="PRINTS" id="PR00344">
    <property type="entry name" value="BCTRLSENSOR"/>
</dbReference>
<dbReference type="PANTHER" id="PTHR43304">
    <property type="entry name" value="PHYTOCHROME-LIKE PROTEIN CPH1"/>
    <property type="match status" value="1"/>
</dbReference>
<evidence type="ECO:0000259" key="6">
    <source>
        <dbReference type="PROSITE" id="PS50109"/>
    </source>
</evidence>
<dbReference type="InterPro" id="IPR052162">
    <property type="entry name" value="Sensor_kinase/Photoreceptor"/>
</dbReference>
<dbReference type="NCBIfam" id="TIGR00229">
    <property type="entry name" value="sensory_box"/>
    <property type="match status" value="1"/>
</dbReference>
<sequence length="785" mass="86991">MNGSQQQDEASTPHTRRFDTDVVLQAAGLGLWQIDPLTNLVYWDDYCGQLLGLGQANQLSYPAFLRHIHPQDVDRVDQALRGAMTLPPGGACEVSYRTRGADEGRGQWVRLIGRSALNLAGLVDGLAGVAQAVTPPKETAPEPVRQFGPLQTMLAHLQEHVYVLDREGRFRYVNQPLLALWELPYEQAIGKNFEELGYPSHLVSLHGAQIQQVIQTAQPVDGESDYVSPQGVAGFYEYTFVPLLAPDGSVEAIGGHTRVVTQRRQLEKILNESETKFRTIIEQAPVAFNLLVGRDLVVEVANEVVLGYWGKDRSVLGQPVRQAVPELAGQGFFELLDEVFTSGQAYEAKAAPATVAVNGVYGAYYFDFSLKPLRNAAGQVYAIMSMAVDVTQQVLARREAEAGNRQFRTLLEAIPHMTWTNTPTGGVGFFNERWYAYTGLSFEQTRDWGWQAVVHPDDLARTLSAYQRTLTTGEEFMLENRYRRADGVYRWHLNRALPLYGDDGQIVQWVGTATDIDEQKQLEAQLDQQVQTRTSQLQTSVADLRRSNDNLQQFAYIASHDLQEPLRKIQSFGDILRNQYASQLGEGMGYLERMQSAASRMSTLIKDLLTFSRISTQQEATLPVSLTDVVHLTLSDLELTVQETGAHIRVDPLPTVHGDASQLGQLFQNLLSNALKFQRPDASPVLDVRARLVRAAELPAGVEPTRPAMVYHLIEVADNGIGFDDKYVDRIFQVFQRLHGKSGSHYNGTGIGLAICQKVVANHGGAITATSQPGQGATFSVYLPV</sequence>
<dbReference type="InterPro" id="IPR000014">
    <property type="entry name" value="PAS"/>
</dbReference>
<dbReference type="RefSeq" id="WP_244968024.1">
    <property type="nucleotide sequence ID" value="NZ_VFIA01000040.1"/>
</dbReference>
<dbReference type="SUPFAM" id="SSF55874">
    <property type="entry name" value="ATPase domain of HSP90 chaperone/DNA topoisomerase II/histidine kinase"/>
    <property type="match status" value="1"/>
</dbReference>
<dbReference type="InterPro" id="IPR004358">
    <property type="entry name" value="Sig_transdc_His_kin-like_C"/>
</dbReference>
<evidence type="ECO:0000256" key="2">
    <source>
        <dbReference type="ARBA" id="ARBA00012438"/>
    </source>
</evidence>
<dbReference type="InterPro" id="IPR013656">
    <property type="entry name" value="PAS_4"/>
</dbReference>
<dbReference type="PROSITE" id="PS50113">
    <property type="entry name" value="PAC"/>
    <property type="match status" value="1"/>
</dbReference>
<comment type="caution">
    <text evidence="9">The sequence shown here is derived from an EMBL/GenBank/DDBJ whole genome shotgun (WGS) entry which is preliminary data.</text>
</comment>
<evidence type="ECO:0000259" key="7">
    <source>
        <dbReference type="PROSITE" id="PS50112"/>
    </source>
</evidence>
<dbReference type="InterPro" id="IPR003661">
    <property type="entry name" value="HisK_dim/P_dom"/>
</dbReference>
<dbReference type="Proteomes" id="UP000700732">
    <property type="component" value="Unassembled WGS sequence"/>
</dbReference>
<feature type="domain" description="PAS" evidence="7">
    <location>
        <begin position="23"/>
        <end position="87"/>
    </location>
</feature>
<keyword evidence="4" id="KW-0808">Transferase</keyword>
<dbReference type="Pfam" id="PF08448">
    <property type="entry name" value="PAS_4"/>
    <property type="match status" value="2"/>
</dbReference>
<dbReference type="InterPro" id="IPR035965">
    <property type="entry name" value="PAS-like_dom_sf"/>
</dbReference>
<dbReference type="CDD" id="cd00082">
    <property type="entry name" value="HisKA"/>
    <property type="match status" value="1"/>
</dbReference>
<dbReference type="PANTHER" id="PTHR43304:SF1">
    <property type="entry name" value="PAC DOMAIN-CONTAINING PROTEIN"/>
    <property type="match status" value="1"/>
</dbReference>
<dbReference type="InterPro" id="IPR000700">
    <property type="entry name" value="PAS-assoc_C"/>
</dbReference>
<keyword evidence="3" id="KW-0597">Phosphoprotein</keyword>
<dbReference type="SMART" id="SM00387">
    <property type="entry name" value="HATPase_c"/>
    <property type="match status" value="1"/>
</dbReference>
<evidence type="ECO:0000313" key="10">
    <source>
        <dbReference type="Proteomes" id="UP000700732"/>
    </source>
</evidence>
<protein>
    <recommendedName>
        <fullName evidence="2">histidine kinase</fullName>
        <ecNumber evidence="2">2.7.13.3</ecNumber>
    </recommendedName>
</protein>
<dbReference type="PROSITE" id="PS50109">
    <property type="entry name" value="HIS_KIN"/>
    <property type="match status" value="1"/>
</dbReference>